<dbReference type="RefSeq" id="WP_244312390.1">
    <property type="nucleotide sequence ID" value="NZ_BJLF01000025.1"/>
</dbReference>
<keyword evidence="3" id="KW-1185">Reference proteome</keyword>
<reference evidence="2 3" key="1">
    <citation type="submission" date="2019-06" db="EMBL/GenBank/DDBJ databases">
        <title>Whole genome shotgun sequence of Vibrio inusitatus NBRC 102082.</title>
        <authorList>
            <person name="Hosoyama A."/>
            <person name="Uohara A."/>
            <person name="Ohji S."/>
            <person name="Ichikawa N."/>
        </authorList>
    </citation>
    <scope>NUCLEOTIDE SEQUENCE [LARGE SCALE GENOMIC DNA]</scope>
    <source>
        <strain evidence="2 3">NBRC 102082</strain>
    </source>
</reference>
<evidence type="ECO:0000313" key="3">
    <source>
        <dbReference type="Proteomes" id="UP000318717"/>
    </source>
</evidence>
<keyword evidence="1" id="KW-1133">Transmembrane helix</keyword>
<accession>A0A4Y3I0J5</accession>
<evidence type="ECO:0000256" key="1">
    <source>
        <dbReference type="SAM" id="Phobius"/>
    </source>
</evidence>
<organism evidence="2 3">
    <name type="scientific">Vibrio inusitatus NBRC 102082</name>
    <dbReference type="NCBI Taxonomy" id="1219070"/>
    <lineage>
        <taxon>Bacteria</taxon>
        <taxon>Pseudomonadati</taxon>
        <taxon>Pseudomonadota</taxon>
        <taxon>Gammaproteobacteria</taxon>
        <taxon>Vibrionales</taxon>
        <taxon>Vibrionaceae</taxon>
        <taxon>Vibrio</taxon>
    </lineage>
</organism>
<dbReference type="EMBL" id="BJLF01000025">
    <property type="protein sequence ID" value="GEA52765.1"/>
    <property type="molecule type" value="Genomic_DNA"/>
</dbReference>
<sequence>MRYESDFILVFKQGIAILLVVLLILGAFLYVSHDINQTILAFGDVNELMDETPVTLLASE</sequence>
<comment type="caution">
    <text evidence="2">The sequence shown here is derived from an EMBL/GenBank/DDBJ whole genome shotgun (WGS) entry which is preliminary data.</text>
</comment>
<name>A0A4Y3I0J5_9VIBR</name>
<gene>
    <name evidence="2" type="ORF">VIN01S_35690</name>
</gene>
<feature type="transmembrane region" description="Helical" evidence="1">
    <location>
        <begin position="7"/>
        <end position="31"/>
    </location>
</feature>
<protein>
    <submittedName>
        <fullName evidence="2">Uncharacterized protein</fullName>
    </submittedName>
</protein>
<proteinExistence type="predicted"/>
<evidence type="ECO:0000313" key="2">
    <source>
        <dbReference type="EMBL" id="GEA52765.1"/>
    </source>
</evidence>
<keyword evidence="1" id="KW-0812">Transmembrane</keyword>
<keyword evidence="1" id="KW-0472">Membrane</keyword>
<dbReference type="AlphaFoldDB" id="A0A4Y3I0J5"/>
<dbReference type="Proteomes" id="UP000318717">
    <property type="component" value="Unassembled WGS sequence"/>
</dbReference>